<accession>A0A1F5BVQ9</accession>
<dbReference type="SUPFAM" id="SSF51735">
    <property type="entry name" value="NAD(P)-binding Rossmann-fold domains"/>
    <property type="match status" value="1"/>
</dbReference>
<dbReference type="PANTHER" id="PTHR43245:SF13">
    <property type="entry name" value="UDP-D-APIOSE_UDP-D-XYLOSE SYNTHASE 2"/>
    <property type="match status" value="1"/>
</dbReference>
<dbReference type="PANTHER" id="PTHR43245">
    <property type="entry name" value="BIFUNCTIONAL POLYMYXIN RESISTANCE PROTEIN ARNA"/>
    <property type="match status" value="1"/>
</dbReference>
<evidence type="ECO:0000313" key="2">
    <source>
        <dbReference type="EMBL" id="OGD34689.1"/>
    </source>
</evidence>
<protein>
    <submittedName>
        <fullName evidence="2">NAD-dependent dehydratase</fullName>
    </submittedName>
</protein>
<dbReference type="EMBL" id="MEYS01000001">
    <property type="protein sequence ID" value="OGD34689.1"/>
    <property type="molecule type" value="Genomic_DNA"/>
</dbReference>
<dbReference type="InterPro" id="IPR036291">
    <property type="entry name" value="NAD(P)-bd_dom_sf"/>
</dbReference>
<dbReference type="STRING" id="1797298.A2988_04285"/>
<reference evidence="2 3" key="1">
    <citation type="journal article" date="2016" name="Nat. Commun.">
        <title>Thousands of microbial genomes shed light on interconnected biogeochemical processes in an aquifer system.</title>
        <authorList>
            <person name="Anantharaman K."/>
            <person name="Brown C.T."/>
            <person name="Hug L.A."/>
            <person name="Sharon I."/>
            <person name="Castelle C.J."/>
            <person name="Probst A.J."/>
            <person name="Thomas B.C."/>
            <person name="Singh A."/>
            <person name="Wilkins M.J."/>
            <person name="Karaoz U."/>
            <person name="Brodie E.L."/>
            <person name="Williams K.H."/>
            <person name="Hubbard S.S."/>
            <person name="Banfield J.F."/>
        </authorList>
    </citation>
    <scope>NUCLEOTIDE SEQUENCE [LARGE SCALE GENOMIC DNA]</scope>
</reference>
<organism evidence="2 3">
    <name type="scientific">Candidatus Azambacteria bacterium RIFCSPLOWO2_01_FULL_46_25</name>
    <dbReference type="NCBI Taxonomy" id="1797298"/>
    <lineage>
        <taxon>Bacteria</taxon>
        <taxon>Candidatus Azamiibacteriota</taxon>
    </lineage>
</organism>
<feature type="domain" description="NAD-dependent epimerase/dehydratase" evidence="1">
    <location>
        <begin position="5"/>
        <end position="207"/>
    </location>
</feature>
<dbReference type="Proteomes" id="UP000176650">
    <property type="component" value="Unassembled WGS sequence"/>
</dbReference>
<proteinExistence type="predicted"/>
<sequence length="306" mass="34452">MQTILGVGTVGTELAKALTKYTNKIRLVGRNPKKINQNDELFSADLMNLEQTVQAVENSEVVYLTVGISYNAKIWQAQWPLVMQNAIAACKKHNAKLVFFDNVYMYGKVDGWMTEQTPIKPISKKGEVRAQIAEMLMEEVRNGKLTALIARSADFYGPNTPTSVLSVMVFDNLKKSKKAQWMLNEKVKHTFTYVPDAARAMALLGNTDAAYNQVWHLPTDKNALTGKELIELAAKALNAPARYTVLSRWMLRVIGLFMSVARESIEMLYQNESNYLFDSSKFDKTFDFKTTSYADGIIKTAQSMSE</sequence>
<dbReference type="InterPro" id="IPR001509">
    <property type="entry name" value="Epimerase_deHydtase"/>
</dbReference>
<dbReference type="Pfam" id="PF01370">
    <property type="entry name" value="Epimerase"/>
    <property type="match status" value="1"/>
</dbReference>
<evidence type="ECO:0000313" key="3">
    <source>
        <dbReference type="Proteomes" id="UP000176650"/>
    </source>
</evidence>
<name>A0A1F5BVQ9_9BACT</name>
<comment type="caution">
    <text evidence="2">The sequence shown here is derived from an EMBL/GenBank/DDBJ whole genome shotgun (WGS) entry which is preliminary data.</text>
</comment>
<dbReference type="AlphaFoldDB" id="A0A1F5BVQ9"/>
<gene>
    <name evidence="2" type="ORF">A2988_04285</name>
</gene>
<dbReference type="Gene3D" id="3.40.50.720">
    <property type="entry name" value="NAD(P)-binding Rossmann-like Domain"/>
    <property type="match status" value="1"/>
</dbReference>
<evidence type="ECO:0000259" key="1">
    <source>
        <dbReference type="Pfam" id="PF01370"/>
    </source>
</evidence>
<dbReference type="InterPro" id="IPR050177">
    <property type="entry name" value="Lipid_A_modif_metabolic_enz"/>
</dbReference>